<sequence>MTFTSVTDIIVNDLIWDIDSTAPNLWDEFPMDYAIYIVFEKEIHALKIKAINRRYLTS</sequence>
<dbReference type="AlphaFoldDB" id="Q6SFL5"/>
<name>Q6SFL5_9BACT</name>
<dbReference type="EMBL" id="AY458647">
    <property type="protein sequence ID" value="AAR38197.1"/>
    <property type="molecule type" value="Genomic_DNA"/>
</dbReference>
<protein>
    <submittedName>
        <fullName evidence="1">Uncharacterized protein</fullName>
    </submittedName>
</protein>
<proteinExistence type="predicted"/>
<organism evidence="1">
    <name type="scientific">uncultured marine bacterium 580</name>
    <dbReference type="NCBI Taxonomy" id="257400"/>
    <lineage>
        <taxon>Bacteria</taxon>
        <taxon>environmental samples</taxon>
    </lineage>
</organism>
<gene>
    <name evidence="1" type="ORF">MBMO_EBAC000-36A07.42</name>
</gene>
<reference evidence="1" key="2">
    <citation type="submission" date="2003-12" db="EMBL/GenBank/DDBJ databases">
        <title>Monterey Bay Coastal Ocean Microbial Observatory environmental clone sequencing.</title>
        <authorList>
            <person name="DeLong E.F."/>
        </authorList>
    </citation>
    <scope>NUCLEOTIDE SEQUENCE</scope>
</reference>
<accession>Q6SFL5</accession>
<reference evidence="1" key="1">
    <citation type="submission" date="2003-11" db="EMBL/GenBank/DDBJ databases">
        <authorList>
            <person name="Heidelberg J.F."/>
            <person name="Eisen J.A."/>
            <person name="Nelson W.C."/>
            <person name="DeLong E.F."/>
        </authorList>
    </citation>
    <scope>NUCLEOTIDE SEQUENCE</scope>
</reference>
<evidence type="ECO:0000313" key="1">
    <source>
        <dbReference type="EMBL" id="AAR38197.1"/>
    </source>
</evidence>